<dbReference type="InterPro" id="IPR028994">
    <property type="entry name" value="Integrin_alpha_N"/>
</dbReference>
<organism evidence="2 3">
    <name type="scientific">Streptomyces varsoviensis</name>
    <dbReference type="NCBI Taxonomy" id="67373"/>
    <lineage>
        <taxon>Bacteria</taxon>
        <taxon>Bacillati</taxon>
        <taxon>Actinomycetota</taxon>
        <taxon>Actinomycetes</taxon>
        <taxon>Kitasatosporales</taxon>
        <taxon>Streptomycetaceae</taxon>
        <taxon>Streptomyces</taxon>
    </lineage>
</organism>
<dbReference type="PANTHER" id="PTHR44103">
    <property type="entry name" value="PROPROTEIN CONVERTASE P"/>
    <property type="match status" value="1"/>
</dbReference>
<dbReference type="Proteomes" id="UP000037020">
    <property type="component" value="Unassembled WGS sequence"/>
</dbReference>
<reference evidence="2 3" key="1">
    <citation type="submission" date="2015-07" db="EMBL/GenBank/DDBJ databases">
        <authorList>
            <person name="Ju K.-S."/>
            <person name="Doroghazi J.R."/>
            <person name="Metcalf W.W."/>
        </authorList>
    </citation>
    <scope>NUCLEOTIDE SEQUENCE [LARGE SCALE GENOMIC DNA]</scope>
    <source>
        <strain evidence="2 3">NRRL B-3589</strain>
    </source>
</reference>
<evidence type="ECO:0000313" key="2">
    <source>
        <dbReference type="EMBL" id="KOG90522.1"/>
    </source>
</evidence>
<dbReference type="Gene3D" id="2.130.10.130">
    <property type="entry name" value="Integrin alpha, N-terminal"/>
    <property type="match status" value="1"/>
</dbReference>
<dbReference type="Pfam" id="PF13517">
    <property type="entry name" value="FG-GAP_3"/>
    <property type="match status" value="1"/>
</dbReference>
<dbReference type="InterPro" id="IPR013517">
    <property type="entry name" value="FG-GAP"/>
</dbReference>
<dbReference type="PANTHER" id="PTHR44103:SF1">
    <property type="entry name" value="PROPROTEIN CONVERTASE P"/>
    <property type="match status" value="1"/>
</dbReference>
<sequence length="101" mass="10538">LAAGDLNGDGKTDVVGVEQETGKLFFYPGDGKGGIGGGSTRKEIGTNWNSMRELTMGDFDKDGKADLLAVENSTKKLFFYAGDGKGSIGGGGTRKEIGTNW</sequence>
<dbReference type="EMBL" id="LGUT01000676">
    <property type="protein sequence ID" value="KOG90522.1"/>
    <property type="molecule type" value="Genomic_DNA"/>
</dbReference>
<evidence type="ECO:0008006" key="4">
    <source>
        <dbReference type="Google" id="ProtNLM"/>
    </source>
</evidence>
<feature type="non-terminal residue" evidence="2">
    <location>
        <position position="1"/>
    </location>
</feature>
<evidence type="ECO:0000313" key="3">
    <source>
        <dbReference type="Proteomes" id="UP000037020"/>
    </source>
</evidence>
<proteinExistence type="predicted"/>
<evidence type="ECO:0000256" key="1">
    <source>
        <dbReference type="ARBA" id="ARBA00022729"/>
    </source>
</evidence>
<keyword evidence="1" id="KW-0732">Signal</keyword>
<keyword evidence="3" id="KW-1185">Reference proteome</keyword>
<dbReference type="SUPFAM" id="SSF69318">
    <property type="entry name" value="Integrin alpha N-terminal domain"/>
    <property type="match status" value="1"/>
</dbReference>
<protein>
    <recommendedName>
        <fullName evidence="4">ATP/GTP-binding protein</fullName>
    </recommendedName>
</protein>
<name>A0ABR5JAY2_9ACTN</name>
<comment type="caution">
    <text evidence="2">The sequence shown here is derived from an EMBL/GenBank/DDBJ whole genome shotgun (WGS) entry which is preliminary data.</text>
</comment>
<gene>
    <name evidence="2" type="ORF">ADK38_08270</name>
</gene>
<accession>A0ABR5JAY2</accession>